<dbReference type="STRING" id="99883.ENSTNIP00000002610"/>
<sequence>VFVKREGEKISLIVDGINAQAKRIPSGDRSGLISTLYVGGVPPALKVPGSGSFIGCIRDLLLNQASAGSSTHSQGTVPCYQGPLQPGAYFSGRGGHIIIDQSLVLGRGPRNPDGGSACLCFWAAVVCWDVT</sequence>
<dbReference type="CDD" id="cd00110">
    <property type="entry name" value="LamG"/>
    <property type="match status" value="1"/>
</dbReference>
<dbReference type="Pfam" id="PF02210">
    <property type="entry name" value="Laminin_G_2"/>
    <property type="match status" value="1"/>
</dbReference>
<reference evidence="4" key="1">
    <citation type="journal article" date="2004" name="Nature">
        <title>Genome duplication in the teleost fish Tetraodon nigroviridis reveals the early vertebrate proto-karyotype.</title>
        <authorList>
            <person name="Jaillon O."/>
            <person name="Aury J.-M."/>
            <person name="Brunet F."/>
            <person name="Petit J.-L."/>
            <person name="Stange-Thomann N."/>
            <person name="Mauceli E."/>
            <person name="Bouneau L."/>
            <person name="Fischer C."/>
            <person name="Ozouf-Costaz C."/>
            <person name="Bernot A."/>
            <person name="Nicaud S."/>
            <person name="Jaffe D."/>
            <person name="Fisher S."/>
            <person name="Lutfalla G."/>
            <person name="Dossat C."/>
            <person name="Segurens B."/>
            <person name="Dasilva C."/>
            <person name="Salanoubat M."/>
            <person name="Levy M."/>
            <person name="Boudet N."/>
            <person name="Castellano S."/>
            <person name="Anthouard V."/>
            <person name="Jubin C."/>
            <person name="Castelli V."/>
            <person name="Katinka M."/>
            <person name="Vacherie B."/>
            <person name="Biemont C."/>
            <person name="Skalli Z."/>
            <person name="Cattolico L."/>
            <person name="Poulain J."/>
            <person name="De Berardinis V."/>
            <person name="Cruaud C."/>
            <person name="Duprat S."/>
            <person name="Brottier P."/>
            <person name="Coutanceau J.-P."/>
            <person name="Gouzy J."/>
            <person name="Parra G."/>
            <person name="Lardier G."/>
            <person name="Chapple C."/>
            <person name="McKernan K.J."/>
            <person name="McEwan P."/>
            <person name="Bosak S."/>
            <person name="Kellis M."/>
            <person name="Volff J.-N."/>
            <person name="Guigo R."/>
            <person name="Zody M.C."/>
            <person name="Mesirov J."/>
            <person name="Lindblad-Toh K."/>
            <person name="Birren B."/>
            <person name="Nusbaum C."/>
            <person name="Kahn D."/>
            <person name="Robinson-Rechavi M."/>
            <person name="Laudet V."/>
            <person name="Schachter V."/>
            <person name="Quetier F."/>
            <person name="Saurin W."/>
            <person name="Scarpelli C."/>
            <person name="Wincker P."/>
            <person name="Lander E.S."/>
            <person name="Weissenbach J."/>
            <person name="Roest Crollius H."/>
        </authorList>
    </citation>
    <scope>NUCLEOTIDE SEQUENCE [LARGE SCALE GENOMIC DNA]</scope>
</reference>
<evidence type="ECO:0000259" key="2">
    <source>
        <dbReference type="PROSITE" id="PS50025"/>
    </source>
</evidence>
<accession>H3C2Z2</accession>
<dbReference type="InParanoid" id="H3C2Z2"/>
<feature type="domain" description="Laminin G" evidence="2">
    <location>
        <begin position="1"/>
        <end position="79"/>
    </location>
</feature>
<dbReference type="PROSITE" id="PS50025">
    <property type="entry name" value="LAM_G_DOMAIN"/>
    <property type="match status" value="1"/>
</dbReference>
<name>H3C2Z2_TETNG</name>
<keyword evidence="4" id="KW-1185">Reference proteome</keyword>
<reference evidence="3" key="3">
    <citation type="submission" date="2025-09" db="UniProtKB">
        <authorList>
            <consortium name="Ensembl"/>
        </authorList>
    </citation>
    <scope>IDENTIFICATION</scope>
</reference>
<evidence type="ECO:0000256" key="1">
    <source>
        <dbReference type="PROSITE-ProRule" id="PRU00122"/>
    </source>
</evidence>
<dbReference type="InterPro" id="IPR013320">
    <property type="entry name" value="ConA-like_dom_sf"/>
</dbReference>
<protein>
    <recommendedName>
        <fullName evidence="2">Laminin G domain-containing protein</fullName>
    </recommendedName>
</protein>
<dbReference type="Proteomes" id="UP000007303">
    <property type="component" value="Unassembled WGS sequence"/>
</dbReference>
<dbReference type="AlphaFoldDB" id="H3C2Z2"/>
<comment type="caution">
    <text evidence="1">Lacks conserved residue(s) required for the propagation of feature annotation.</text>
</comment>
<organism evidence="3 4">
    <name type="scientific">Tetraodon nigroviridis</name>
    <name type="common">Spotted green pufferfish</name>
    <name type="synonym">Chelonodon nigroviridis</name>
    <dbReference type="NCBI Taxonomy" id="99883"/>
    <lineage>
        <taxon>Eukaryota</taxon>
        <taxon>Metazoa</taxon>
        <taxon>Chordata</taxon>
        <taxon>Craniata</taxon>
        <taxon>Vertebrata</taxon>
        <taxon>Euteleostomi</taxon>
        <taxon>Actinopterygii</taxon>
        <taxon>Neopterygii</taxon>
        <taxon>Teleostei</taxon>
        <taxon>Neoteleostei</taxon>
        <taxon>Acanthomorphata</taxon>
        <taxon>Eupercaria</taxon>
        <taxon>Tetraodontiformes</taxon>
        <taxon>Tetradontoidea</taxon>
        <taxon>Tetraodontidae</taxon>
        <taxon>Tetraodon</taxon>
    </lineage>
</organism>
<dbReference type="InterPro" id="IPR001791">
    <property type="entry name" value="Laminin_G"/>
</dbReference>
<evidence type="ECO:0000313" key="4">
    <source>
        <dbReference type="Proteomes" id="UP000007303"/>
    </source>
</evidence>
<evidence type="ECO:0000313" key="3">
    <source>
        <dbReference type="Ensembl" id="ENSTNIP00000002610.1"/>
    </source>
</evidence>
<proteinExistence type="predicted"/>
<dbReference type="SUPFAM" id="SSF49899">
    <property type="entry name" value="Concanavalin A-like lectins/glucanases"/>
    <property type="match status" value="1"/>
</dbReference>
<reference evidence="3" key="2">
    <citation type="submission" date="2025-08" db="UniProtKB">
        <authorList>
            <consortium name="Ensembl"/>
        </authorList>
    </citation>
    <scope>IDENTIFICATION</scope>
</reference>
<dbReference type="GeneTree" id="ENSGT00940000156537"/>
<dbReference type="HOGENOM" id="CLU_1932457_0_0_1"/>
<dbReference type="Ensembl" id="ENSTNIT00000001803.1">
    <property type="protein sequence ID" value="ENSTNIP00000002610.1"/>
    <property type="gene ID" value="ENSTNIG00000001060.1"/>
</dbReference>
<dbReference type="Gene3D" id="2.60.120.200">
    <property type="match status" value="2"/>
</dbReference>